<dbReference type="SUPFAM" id="SSF50249">
    <property type="entry name" value="Nucleic acid-binding proteins"/>
    <property type="match status" value="1"/>
</dbReference>
<dbReference type="GO" id="GO:0003743">
    <property type="term" value="F:translation initiation factor activity"/>
    <property type="evidence" value="ECO:0007669"/>
    <property type="project" value="UniProtKB-UniRule"/>
</dbReference>
<reference evidence="9" key="1">
    <citation type="submission" date="2017-01" db="EMBL/GenBank/DDBJ databases">
        <title>Comparative genomics of anhydrobiosis in the tardigrade Hypsibius dujardini.</title>
        <authorList>
            <person name="Yoshida Y."/>
            <person name="Koutsovoulos G."/>
            <person name="Laetsch D."/>
            <person name="Stevens L."/>
            <person name="Kumar S."/>
            <person name="Horikawa D."/>
            <person name="Ishino K."/>
            <person name="Komine S."/>
            <person name="Tomita M."/>
            <person name="Blaxter M."/>
            <person name="Arakawa K."/>
        </authorList>
    </citation>
    <scope>NUCLEOTIDE SEQUENCE [LARGE SCALE GENOMIC DNA]</scope>
    <source>
        <strain evidence="9">Z151</strain>
    </source>
</reference>
<dbReference type="OrthoDB" id="1738325at2759"/>
<feature type="domain" description="S1-like" evidence="7">
    <location>
        <begin position="16"/>
        <end position="91"/>
    </location>
</feature>
<protein>
    <recommendedName>
        <fullName evidence="2">Probable RNA-binding protein EIF1AD</fullName>
    </recommendedName>
    <alternativeName>
        <fullName evidence="4">Eukaryotic translation initiation factor 1A domain-containing protein</fullName>
    </alternativeName>
</protein>
<dbReference type="InterPro" id="IPR039294">
    <property type="entry name" value="EIF1AD"/>
</dbReference>
<accession>A0A1W0WM97</accession>
<keyword evidence="5" id="KW-0648">Protein biosynthesis</keyword>
<feature type="region of interest" description="Disordered" evidence="6">
    <location>
        <begin position="102"/>
        <end position="181"/>
    </location>
</feature>
<dbReference type="GO" id="GO:0005634">
    <property type="term" value="C:nucleus"/>
    <property type="evidence" value="ECO:0007669"/>
    <property type="project" value="TreeGrafter"/>
</dbReference>
<gene>
    <name evidence="8" type="ORF">BV898_09475</name>
</gene>
<dbReference type="GO" id="GO:0003723">
    <property type="term" value="F:RNA binding"/>
    <property type="evidence" value="ECO:0007669"/>
    <property type="project" value="UniProtKB-KW"/>
</dbReference>
<keyword evidence="9" id="KW-1185">Reference proteome</keyword>
<evidence type="ECO:0000256" key="3">
    <source>
        <dbReference type="ARBA" id="ARBA00022884"/>
    </source>
</evidence>
<dbReference type="SMART" id="SM00652">
    <property type="entry name" value="eIF1a"/>
    <property type="match status" value="1"/>
</dbReference>
<organism evidence="8 9">
    <name type="scientific">Hypsibius exemplaris</name>
    <name type="common">Freshwater tardigrade</name>
    <dbReference type="NCBI Taxonomy" id="2072580"/>
    <lineage>
        <taxon>Eukaryota</taxon>
        <taxon>Metazoa</taxon>
        <taxon>Ecdysozoa</taxon>
        <taxon>Tardigrada</taxon>
        <taxon>Eutardigrada</taxon>
        <taxon>Parachela</taxon>
        <taxon>Hypsibioidea</taxon>
        <taxon>Hypsibiidae</taxon>
        <taxon>Hypsibius</taxon>
    </lineage>
</organism>
<comment type="similarity">
    <text evidence="1">Belongs to the EIF1AD family.</text>
</comment>
<dbReference type="PANTHER" id="PTHR21641">
    <property type="entry name" value="TRANSLATION INITIATION FACTOR-RELATED"/>
    <property type="match status" value="1"/>
</dbReference>
<sequence length="181" mass="19957">MSAATKRKYVAQEFLEGCVLPDPDRQQEIVQIVAPRGNNLHEVLNGEGITYLVSMPPKFRKTVWIKRGDYVLVEPITEGDRVKAEITHILRTKDQIAHIKAEGKWPPAFDKKEDEVVPAKQSSPSDDPACPDSLPGSDDTDESSDDDGDLSPNLNRVNGPQHFQDSDSDESSSSESSAELV</sequence>
<dbReference type="InterPro" id="IPR001253">
    <property type="entry name" value="TIF_eIF-1A"/>
</dbReference>
<dbReference type="PANTHER" id="PTHR21641:SF0">
    <property type="entry name" value="RNA-BINDING PROTEIN EIF1AD-RELATED"/>
    <property type="match status" value="1"/>
</dbReference>
<evidence type="ECO:0000256" key="1">
    <source>
        <dbReference type="ARBA" id="ARBA00007340"/>
    </source>
</evidence>
<feature type="compositionally biased region" description="Basic and acidic residues" evidence="6">
    <location>
        <begin position="102"/>
        <end position="117"/>
    </location>
</feature>
<proteinExistence type="inferred from homology"/>
<feature type="compositionally biased region" description="Low complexity" evidence="6">
    <location>
        <begin position="122"/>
        <end position="137"/>
    </location>
</feature>
<dbReference type="AlphaFoldDB" id="A0A1W0WM97"/>
<feature type="compositionally biased region" description="Acidic residues" evidence="6">
    <location>
        <begin position="138"/>
        <end position="149"/>
    </location>
</feature>
<feature type="compositionally biased region" description="Polar residues" evidence="6">
    <location>
        <begin position="152"/>
        <end position="163"/>
    </location>
</feature>
<evidence type="ECO:0000259" key="7">
    <source>
        <dbReference type="PROSITE" id="PS50832"/>
    </source>
</evidence>
<evidence type="ECO:0000256" key="6">
    <source>
        <dbReference type="SAM" id="MobiDB-lite"/>
    </source>
</evidence>
<keyword evidence="3" id="KW-0694">RNA-binding</keyword>
<dbReference type="Gene3D" id="2.40.50.140">
    <property type="entry name" value="Nucleic acid-binding proteins"/>
    <property type="match status" value="1"/>
</dbReference>
<dbReference type="EMBL" id="MTYJ01000075">
    <property type="protein sequence ID" value="OQV16328.1"/>
    <property type="molecule type" value="Genomic_DNA"/>
</dbReference>
<keyword evidence="5" id="KW-0396">Initiation factor</keyword>
<name>A0A1W0WM97_HYPEX</name>
<dbReference type="Pfam" id="PF01176">
    <property type="entry name" value="eIF-1a"/>
    <property type="match status" value="1"/>
</dbReference>
<dbReference type="PROSITE" id="PS50832">
    <property type="entry name" value="S1_IF1_TYPE"/>
    <property type="match status" value="1"/>
</dbReference>
<evidence type="ECO:0000256" key="4">
    <source>
        <dbReference type="ARBA" id="ARBA00031998"/>
    </source>
</evidence>
<dbReference type="InterPro" id="IPR006196">
    <property type="entry name" value="RNA-binding_domain_S1_IF1"/>
</dbReference>
<comment type="caution">
    <text evidence="8">The sequence shown here is derived from an EMBL/GenBank/DDBJ whole genome shotgun (WGS) entry which is preliminary data.</text>
</comment>
<dbReference type="InterPro" id="IPR012340">
    <property type="entry name" value="NA-bd_OB-fold"/>
</dbReference>
<evidence type="ECO:0000256" key="2">
    <source>
        <dbReference type="ARBA" id="ARBA00020989"/>
    </source>
</evidence>
<dbReference type="Proteomes" id="UP000192578">
    <property type="component" value="Unassembled WGS sequence"/>
</dbReference>
<evidence type="ECO:0000313" key="8">
    <source>
        <dbReference type="EMBL" id="OQV16328.1"/>
    </source>
</evidence>
<evidence type="ECO:0000313" key="9">
    <source>
        <dbReference type="Proteomes" id="UP000192578"/>
    </source>
</evidence>
<evidence type="ECO:0000256" key="5">
    <source>
        <dbReference type="PROSITE-ProRule" id="PRU00181"/>
    </source>
</evidence>